<dbReference type="Proteomes" id="UP000193467">
    <property type="component" value="Unassembled WGS sequence"/>
</dbReference>
<dbReference type="InterPro" id="IPR009060">
    <property type="entry name" value="UBA-like_sf"/>
</dbReference>
<dbReference type="InterPro" id="IPR005176">
    <property type="entry name" value="PONY_dom"/>
</dbReference>
<dbReference type="GO" id="GO:0005886">
    <property type="term" value="C:plasma membrane"/>
    <property type="evidence" value="ECO:0007669"/>
    <property type="project" value="UniProtKB-ARBA"/>
</dbReference>
<dbReference type="InterPro" id="IPR014764">
    <property type="entry name" value="DCN-prot"/>
</dbReference>
<dbReference type="PROSITE" id="PS51229">
    <property type="entry name" value="DCUN1"/>
    <property type="match status" value="1"/>
</dbReference>
<dbReference type="GO" id="GO:0000151">
    <property type="term" value="C:ubiquitin ligase complex"/>
    <property type="evidence" value="ECO:0007669"/>
    <property type="project" value="TreeGrafter"/>
</dbReference>
<dbReference type="FunFam" id="1.10.238.200:FF:000003">
    <property type="entry name" value="DCN1-like protein 3"/>
    <property type="match status" value="1"/>
</dbReference>
<dbReference type="STRING" id="106004.A0A1Y2FPT2"/>
<dbReference type="PANTHER" id="PTHR12281:SF31">
    <property type="entry name" value="DCN1-LIKE PROTEIN 3"/>
    <property type="match status" value="1"/>
</dbReference>
<dbReference type="GO" id="GO:0032182">
    <property type="term" value="F:ubiquitin-like protein binding"/>
    <property type="evidence" value="ECO:0007669"/>
    <property type="project" value="TreeGrafter"/>
</dbReference>
<keyword evidence="1" id="KW-0833">Ubl conjugation pathway</keyword>
<evidence type="ECO:0000256" key="2">
    <source>
        <dbReference type="RuleBase" id="RU410713"/>
    </source>
</evidence>
<reference evidence="4 5" key="1">
    <citation type="submission" date="2016-07" db="EMBL/GenBank/DDBJ databases">
        <title>Pervasive Adenine N6-methylation of Active Genes in Fungi.</title>
        <authorList>
            <consortium name="DOE Joint Genome Institute"/>
            <person name="Mondo S.J."/>
            <person name="Dannebaum R.O."/>
            <person name="Kuo R.C."/>
            <person name="Labutti K."/>
            <person name="Haridas S."/>
            <person name="Kuo A."/>
            <person name="Salamov A."/>
            <person name="Ahrendt S.R."/>
            <person name="Lipzen A."/>
            <person name="Sullivan W."/>
            <person name="Andreopoulos W.B."/>
            <person name="Clum A."/>
            <person name="Lindquist E."/>
            <person name="Daum C."/>
            <person name="Ramamoorthy G.K."/>
            <person name="Gryganskyi A."/>
            <person name="Culley D."/>
            <person name="Magnuson J.K."/>
            <person name="James T.Y."/>
            <person name="O'Malley M.A."/>
            <person name="Stajich J.E."/>
            <person name="Spatafora J.W."/>
            <person name="Visel A."/>
            <person name="Grigoriev I.V."/>
        </authorList>
    </citation>
    <scope>NUCLEOTIDE SEQUENCE [LARGE SCALE GENOMIC DNA]</scope>
    <source>
        <strain evidence="4 5">62-1032</strain>
    </source>
</reference>
<dbReference type="EMBL" id="MCGR01000015">
    <property type="protein sequence ID" value="ORY86002.1"/>
    <property type="molecule type" value="Genomic_DNA"/>
</dbReference>
<proteinExistence type="predicted"/>
<evidence type="ECO:0000259" key="3">
    <source>
        <dbReference type="PROSITE" id="PS51229"/>
    </source>
</evidence>
<comment type="caution">
    <text evidence="4">The sequence shown here is derived from an EMBL/GenBank/DDBJ whole genome shotgun (WGS) entry which is preliminary data.</text>
</comment>
<dbReference type="PANTHER" id="PTHR12281">
    <property type="entry name" value="RP42 RELATED"/>
    <property type="match status" value="1"/>
</dbReference>
<dbReference type="Gene3D" id="1.10.238.200">
    <property type="entry name" value="Cullin, PONY binding domain"/>
    <property type="match status" value="1"/>
</dbReference>
<dbReference type="AlphaFoldDB" id="A0A1Y2FPT2"/>
<accession>A0A1Y2FPT2</accession>
<protein>
    <recommendedName>
        <fullName evidence="2">Defective in cullin neddylation protein</fullName>
    </recommendedName>
</protein>
<dbReference type="FunCoup" id="A0A1Y2FPT2">
    <property type="interactions" value="159"/>
</dbReference>
<evidence type="ECO:0000313" key="5">
    <source>
        <dbReference type="Proteomes" id="UP000193467"/>
    </source>
</evidence>
<evidence type="ECO:0000256" key="1">
    <source>
        <dbReference type="ARBA" id="ARBA00022786"/>
    </source>
</evidence>
<dbReference type="Gene3D" id="1.10.8.10">
    <property type="entry name" value="DNA helicase RuvA subunit, C-terminal domain"/>
    <property type="match status" value="1"/>
</dbReference>
<dbReference type="Pfam" id="PF14555">
    <property type="entry name" value="UBA_4"/>
    <property type="match status" value="1"/>
</dbReference>
<dbReference type="OrthoDB" id="27198at2759"/>
<organism evidence="4 5">
    <name type="scientific">Leucosporidium creatinivorum</name>
    <dbReference type="NCBI Taxonomy" id="106004"/>
    <lineage>
        <taxon>Eukaryota</taxon>
        <taxon>Fungi</taxon>
        <taxon>Dikarya</taxon>
        <taxon>Basidiomycota</taxon>
        <taxon>Pucciniomycotina</taxon>
        <taxon>Microbotryomycetes</taxon>
        <taxon>Leucosporidiales</taxon>
        <taxon>Leucosporidium</taxon>
    </lineage>
</organism>
<dbReference type="InParanoid" id="A0A1Y2FPT2"/>
<keyword evidence="5" id="KW-1185">Reference proteome</keyword>
<name>A0A1Y2FPT2_9BASI</name>
<dbReference type="GO" id="GO:0045116">
    <property type="term" value="P:protein neddylation"/>
    <property type="evidence" value="ECO:0007669"/>
    <property type="project" value="TreeGrafter"/>
</dbReference>
<dbReference type="GO" id="GO:0097602">
    <property type="term" value="F:cullin family protein binding"/>
    <property type="evidence" value="ECO:0007669"/>
    <property type="project" value="TreeGrafter"/>
</dbReference>
<gene>
    <name evidence="4" type="ORF">BCR35DRAFT_302635</name>
</gene>
<dbReference type="InterPro" id="IPR042460">
    <property type="entry name" value="DCN1-like_PONY"/>
</dbReference>
<sequence>MSTVNKVTKETRTREFVEVTGATASEAGRFLKATSWRLEAALDAFYNDAAAVRAADLHREQSTGGASVRNLEKLWERYRDPKQLDETGIDGTILYCQDLGVEPEDVVMLAVAWLTKAPTMGRFARKGWIEGWKEARKDTLDQQRAYVGRLRSDLQQPETFRKVYNFTFDYAKTEGQKSMQLEIAHELWNLLIPLDPDSTFSATHLSWWQDFLVERGSKAVSKDTWNLFLEFTRVIDPAFEQHDEEAAWPSLIDDFVEHAREKVRATGMDVS</sequence>
<dbReference type="SUPFAM" id="SSF46934">
    <property type="entry name" value="UBA-like"/>
    <property type="match status" value="1"/>
</dbReference>
<dbReference type="Gene3D" id="1.10.238.10">
    <property type="entry name" value="EF-hand"/>
    <property type="match status" value="1"/>
</dbReference>
<dbReference type="GO" id="GO:0031624">
    <property type="term" value="F:ubiquitin conjugating enzyme binding"/>
    <property type="evidence" value="ECO:0007669"/>
    <property type="project" value="TreeGrafter"/>
</dbReference>
<feature type="domain" description="DCUN1" evidence="3">
    <location>
        <begin position="66"/>
        <end position="260"/>
    </location>
</feature>
<comment type="function">
    <text evidence="2">Neddylation of cullins play an essential role in the regulation of SCF-type complexes activity.</text>
</comment>
<evidence type="ECO:0000313" key="4">
    <source>
        <dbReference type="EMBL" id="ORY86002.1"/>
    </source>
</evidence>
<dbReference type="Pfam" id="PF03556">
    <property type="entry name" value="Cullin_binding"/>
    <property type="match status" value="1"/>
</dbReference>